<sequence length="307" mass="32445">MHLHSGPFVSVVDVTLRDGLQDQPQFVATADKVRIAQLLMGAGYRELEVTSMMRPDWIAQTADAEEVLAHLAPAPGVRRHVLVPNRRGLDRALKTNAEVVTFVISASTLHNQHNLNCTTAESVGRVRPLVEEAKRAGRDVRGTVSTAFGCTLQGDISAQEVLAVVDPYVEAGVDQICLADTVGLARLGRFEAILDVVLARVSSDRVALHLHERPGEAITEMVEAGLSGGIRVFDSAIGGLGGCPFAPGAPGNLKAEWLLPYLHDHGYQTGIDSVALTEIALALGVALGKGKPIQGHGQSNVSDGAPA</sequence>
<keyword evidence="3" id="KW-0479">Metal-binding</keyword>
<dbReference type="InterPro" id="IPR043594">
    <property type="entry name" value="HMGL"/>
</dbReference>
<evidence type="ECO:0000313" key="7">
    <source>
        <dbReference type="EMBL" id="PSR21645.1"/>
    </source>
</evidence>
<dbReference type="PANTHER" id="PTHR42738">
    <property type="entry name" value="HYDROXYMETHYLGLUTARYL-COA LYASE"/>
    <property type="match status" value="1"/>
</dbReference>
<dbReference type="AlphaFoldDB" id="A0A2T2WHE5"/>
<evidence type="ECO:0000256" key="3">
    <source>
        <dbReference type="ARBA" id="ARBA00022723"/>
    </source>
</evidence>
<dbReference type="EMBL" id="PXYV01000030">
    <property type="protein sequence ID" value="PSR21645.1"/>
    <property type="molecule type" value="Genomic_DNA"/>
</dbReference>
<name>A0A2T2WHE5_9FIRM</name>
<dbReference type="GO" id="GO:0046912">
    <property type="term" value="F:acyltransferase activity, acyl groups converted into alkyl on transfer"/>
    <property type="evidence" value="ECO:0007669"/>
    <property type="project" value="InterPro"/>
</dbReference>
<accession>A0A2T2WHE5</accession>
<evidence type="ECO:0000256" key="1">
    <source>
        <dbReference type="ARBA" id="ARBA00009405"/>
    </source>
</evidence>
<gene>
    <name evidence="7" type="ORF">C7B45_10025</name>
</gene>
<dbReference type="Pfam" id="PF00682">
    <property type="entry name" value="HMGL-like"/>
    <property type="match status" value="1"/>
</dbReference>
<protein>
    <submittedName>
        <fullName evidence="7">Hydroxymethylglutaryl-CoA lyase</fullName>
    </submittedName>
</protein>
<dbReference type="CDD" id="cd07938">
    <property type="entry name" value="DRE_TIM_HMGL"/>
    <property type="match status" value="1"/>
</dbReference>
<dbReference type="InterPro" id="IPR002034">
    <property type="entry name" value="AIPM/Hcit_synth_CS"/>
</dbReference>
<comment type="similarity">
    <text evidence="5">Belongs to the alpha-IPM synthase/homocitrate synthase family.</text>
</comment>
<evidence type="ECO:0000256" key="4">
    <source>
        <dbReference type="ARBA" id="ARBA00023239"/>
    </source>
</evidence>
<dbReference type="InterPro" id="IPR013785">
    <property type="entry name" value="Aldolase_TIM"/>
</dbReference>
<evidence type="ECO:0000259" key="6">
    <source>
        <dbReference type="PROSITE" id="PS50991"/>
    </source>
</evidence>
<dbReference type="PROSITE" id="PS00815">
    <property type="entry name" value="AIPM_HOMOCIT_SYNTH_1"/>
    <property type="match status" value="1"/>
</dbReference>
<evidence type="ECO:0000256" key="5">
    <source>
        <dbReference type="RuleBase" id="RU003523"/>
    </source>
</evidence>
<dbReference type="GO" id="GO:0006552">
    <property type="term" value="P:L-leucine catabolic process"/>
    <property type="evidence" value="ECO:0007669"/>
    <property type="project" value="TreeGrafter"/>
</dbReference>
<reference evidence="7 8" key="1">
    <citation type="journal article" date="2014" name="BMC Genomics">
        <title>Comparison of environmental and isolate Sulfobacillus genomes reveals diverse carbon, sulfur, nitrogen, and hydrogen metabolisms.</title>
        <authorList>
            <person name="Justice N.B."/>
            <person name="Norman A."/>
            <person name="Brown C.T."/>
            <person name="Singh A."/>
            <person name="Thomas B.C."/>
            <person name="Banfield J.F."/>
        </authorList>
    </citation>
    <scope>NUCLEOTIDE SEQUENCE [LARGE SCALE GENOMIC DNA]</scope>
    <source>
        <strain evidence="7">AMDSBA3</strain>
    </source>
</reference>
<dbReference type="GO" id="GO:0004419">
    <property type="term" value="F:hydroxymethylglutaryl-CoA lyase activity"/>
    <property type="evidence" value="ECO:0007669"/>
    <property type="project" value="TreeGrafter"/>
</dbReference>
<proteinExistence type="inferred from homology"/>
<dbReference type="GO" id="GO:0046872">
    <property type="term" value="F:metal ion binding"/>
    <property type="evidence" value="ECO:0007669"/>
    <property type="project" value="UniProtKB-KW"/>
</dbReference>
<dbReference type="Proteomes" id="UP000241848">
    <property type="component" value="Unassembled WGS sequence"/>
</dbReference>
<keyword evidence="4 7" id="KW-0456">Lyase</keyword>
<keyword evidence="2 5" id="KW-0808">Transferase</keyword>
<dbReference type="NCBIfam" id="NF004283">
    <property type="entry name" value="PRK05692.1"/>
    <property type="match status" value="1"/>
</dbReference>
<dbReference type="SUPFAM" id="SSF51569">
    <property type="entry name" value="Aldolase"/>
    <property type="match status" value="1"/>
</dbReference>
<evidence type="ECO:0000256" key="2">
    <source>
        <dbReference type="ARBA" id="ARBA00022679"/>
    </source>
</evidence>
<dbReference type="PANTHER" id="PTHR42738:SF7">
    <property type="entry name" value="HYDROXYMETHYLGLUTARYL-COA LYASE"/>
    <property type="match status" value="1"/>
</dbReference>
<dbReference type="PROSITE" id="PS50991">
    <property type="entry name" value="PYR_CT"/>
    <property type="match status" value="1"/>
</dbReference>
<dbReference type="Gene3D" id="3.20.20.70">
    <property type="entry name" value="Aldolase class I"/>
    <property type="match status" value="1"/>
</dbReference>
<feature type="domain" description="Pyruvate carboxyltransferase" evidence="6">
    <location>
        <begin position="9"/>
        <end position="277"/>
    </location>
</feature>
<comment type="similarity">
    <text evidence="1">Belongs to the HMG-CoA lyase family.</text>
</comment>
<comment type="caution">
    <text evidence="7">The sequence shown here is derived from an EMBL/GenBank/DDBJ whole genome shotgun (WGS) entry which is preliminary data.</text>
</comment>
<evidence type="ECO:0000313" key="8">
    <source>
        <dbReference type="Proteomes" id="UP000241848"/>
    </source>
</evidence>
<dbReference type="InterPro" id="IPR000891">
    <property type="entry name" value="PYR_CT"/>
</dbReference>
<dbReference type="GO" id="GO:0046951">
    <property type="term" value="P:ketone body biosynthetic process"/>
    <property type="evidence" value="ECO:0007669"/>
    <property type="project" value="TreeGrafter"/>
</dbReference>
<organism evidence="7 8">
    <name type="scientific">Sulfobacillus acidophilus</name>
    <dbReference type="NCBI Taxonomy" id="53633"/>
    <lineage>
        <taxon>Bacteria</taxon>
        <taxon>Bacillati</taxon>
        <taxon>Bacillota</taxon>
        <taxon>Clostridia</taxon>
        <taxon>Eubacteriales</taxon>
        <taxon>Clostridiales Family XVII. Incertae Sedis</taxon>
        <taxon>Sulfobacillus</taxon>
    </lineage>
</organism>